<reference evidence="1" key="1">
    <citation type="submission" date="2018-06" db="EMBL/GenBank/DDBJ databases">
        <authorList>
            <person name="Zhirakovskaya E."/>
        </authorList>
    </citation>
    <scope>NUCLEOTIDE SEQUENCE</scope>
</reference>
<proteinExistence type="predicted"/>
<dbReference type="AlphaFoldDB" id="A0A3B0YQC9"/>
<sequence>MLLESRGIPILVSNEATARILCEASPVSQYGVWAVLNFQYKDAVILLDDDSYEVSNTIEMEDYHAYYCAEKGSSLDIMQATVMGWLVVLCFFWLC</sequence>
<protein>
    <submittedName>
        <fullName evidence="1">Uncharacterized protein</fullName>
    </submittedName>
</protein>
<name>A0A3B0YQC9_9ZZZZ</name>
<organism evidence="1">
    <name type="scientific">hydrothermal vent metagenome</name>
    <dbReference type="NCBI Taxonomy" id="652676"/>
    <lineage>
        <taxon>unclassified sequences</taxon>
        <taxon>metagenomes</taxon>
        <taxon>ecological metagenomes</taxon>
    </lineage>
</organism>
<accession>A0A3B0YQC9</accession>
<gene>
    <name evidence="1" type="ORF">MNBD_GAMMA12-2873</name>
</gene>
<evidence type="ECO:0000313" key="1">
    <source>
        <dbReference type="EMBL" id="VAW83068.1"/>
    </source>
</evidence>
<dbReference type="EMBL" id="UOFL01000261">
    <property type="protein sequence ID" value="VAW83068.1"/>
    <property type="molecule type" value="Genomic_DNA"/>
</dbReference>